<feature type="region of interest" description="Disordered" evidence="1">
    <location>
        <begin position="66"/>
        <end position="97"/>
    </location>
</feature>
<reference evidence="2" key="2">
    <citation type="journal article" date="2022" name="Hortic Res">
        <title>The genome of Dioscorea zingiberensis sheds light on the biosynthesis, origin and evolution of the medicinally important diosgenin saponins.</title>
        <authorList>
            <person name="Li Y."/>
            <person name="Tan C."/>
            <person name="Li Z."/>
            <person name="Guo J."/>
            <person name="Li S."/>
            <person name="Chen X."/>
            <person name="Wang C."/>
            <person name="Dai X."/>
            <person name="Yang H."/>
            <person name="Song W."/>
            <person name="Hou L."/>
            <person name="Xu J."/>
            <person name="Tong Z."/>
            <person name="Xu A."/>
            <person name="Yuan X."/>
            <person name="Wang W."/>
            <person name="Yang Q."/>
            <person name="Chen L."/>
            <person name="Sun Z."/>
            <person name="Wang K."/>
            <person name="Pan B."/>
            <person name="Chen J."/>
            <person name="Bao Y."/>
            <person name="Liu F."/>
            <person name="Qi X."/>
            <person name="Gang D.R."/>
            <person name="Wen J."/>
            <person name="Li J."/>
        </authorList>
    </citation>
    <scope>NUCLEOTIDE SEQUENCE</scope>
    <source>
        <strain evidence="2">Dzin_1.0</strain>
    </source>
</reference>
<dbReference type="OrthoDB" id="784906at2759"/>
<comment type="caution">
    <text evidence="2">The sequence shown here is derived from an EMBL/GenBank/DDBJ whole genome shotgun (WGS) entry which is preliminary data.</text>
</comment>
<dbReference type="EMBL" id="JAGGNH010000009">
    <property type="protein sequence ID" value="KAJ0962679.1"/>
    <property type="molecule type" value="Genomic_DNA"/>
</dbReference>
<feature type="region of interest" description="Disordered" evidence="1">
    <location>
        <begin position="186"/>
        <end position="212"/>
    </location>
</feature>
<organism evidence="2 3">
    <name type="scientific">Dioscorea zingiberensis</name>
    <dbReference type="NCBI Taxonomy" id="325984"/>
    <lineage>
        <taxon>Eukaryota</taxon>
        <taxon>Viridiplantae</taxon>
        <taxon>Streptophyta</taxon>
        <taxon>Embryophyta</taxon>
        <taxon>Tracheophyta</taxon>
        <taxon>Spermatophyta</taxon>
        <taxon>Magnoliopsida</taxon>
        <taxon>Liliopsida</taxon>
        <taxon>Dioscoreales</taxon>
        <taxon>Dioscoreaceae</taxon>
        <taxon>Dioscorea</taxon>
    </lineage>
</organism>
<gene>
    <name evidence="2" type="ORF">J5N97_027801</name>
</gene>
<feature type="compositionally biased region" description="Polar residues" evidence="1">
    <location>
        <begin position="28"/>
        <end position="40"/>
    </location>
</feature>
<feature type="region of interest" description="Disordered" evidence="1">
    <location>
        <begin position="17"/>
        <end position="50"/>
    </location>
</feature>
<evidence type="ECO:0000256" key="1">
    <source>
        <dbReference type="SAM" id="MobiDB-lite"/>
    </source>
</evidence>
<accession>A0A9D5BXY5</accession>
<evidence type="ECO:0000313" key="2">
    <source>
        <dbReference type="EMBL" id="KAJ0962679.1"/>
    </source>
</evidence>
<dbReference type="PANTHER" id="PTHR31343:SF42">
    <property type="entry name" value="T15D22.8"/>
    <property type="match status" value="1"/>
</dbReference>
<protein>
    <submittedName>
        <fullName evidence="2">Uncharacterized protein</fullName>
    </submittedName>
</protein>
<dbReference type="Pfam" id="PF05623">
    <property type="entry name" value="DUF789"/>
    <property type="match status" value="1"/>
</dbReference>
<dbReference type="AlphaFoldDB" id="A0A9D5BXY5"/>
<reference evidence="2" key="1">
    <citation type="submission" date="2021-03" db="EMBL/GenBank/DDBJ databases">
        <authorList>
            <person name="Li Z."/>
            <person name="Yang C."/>
        </authorList>
    </citation>
    <scope>NUCLEOTIDE SEQUENCE</scope>
    <source>
        <strain evidence="2">Dzin_1.0</strain>
        <tissue evidence="2">Leaf</tissue>
    </source>
</reference>
<keyword evidence="3" id="KW-1185">Reference proteome</keyword>
<proteinExistence type="predicted"/>
<sequence length="426" mass="46775">MLGAGLQFGRGHGEDRFYNAAKARRNPHQNSFRPRSSASASVGVDHAASGGGASLATVAVVKGKTVVSDGREPENRTGSDPPCKTASVSSSSSEPEVPPPCNLVRFLISTTPSVPAQYLSKTKMRGWRTNDVECRPYFGLEDLWESFQEWSAYGAGVPLVLNGCDSVVQYYVPYLSGIQLYVESNRQPDSSRLQGEESDGGSCRDSSSEGSSDCERERCLKYTRNLDQNHFGGASIRRVERLSLRNNHIEEFSSDDGEAGSSQGHLLFEYLEHNPPYSREPLADKISDLASRVPELKTLRSCDLWPSSWMSVAWYPIYRIPTGPTLRDLDACFLTFHLLSTQVKGVGNASGPSVFYPQGPGSAPKISLCTFGLSSYKCKGSIWTANGGNERQLSNSLLQTADNWLQHLQVNHPDYQFFASHGAIRR</sequence>
<dbReference type="Proteomes" id="UP001085076">
    <property type="component" value="Miscellaneous, Linkage group lg09"/>
</dbReference>
<feature type="compositionally biased region" description="Low complexity" evidence="1">
    <location>
        <begin position="200"/>
        <end position="211"/>
    </location>
</feature>
<evidence type="ECO:0000313" key="3">
    <source>
        <dbReference type="Proteomes" id="UP001085076"/>
    </source>
</evidence>
<dbReference type="InterPro" id="IPR008507">
    <property type="entry name" value="DUF789"/>
</dbReference>
<dbReference type="PANTHER" id="PTHR31343">
    <property type="entry name" value="T15D22.8"/>
    <property type="match status" value="1"/>
</dbReference>
<name>A0A9D5BXY5_9LILI</name>